<dbReference type="PANTHER" id="PTHR31251">
    <property type="entry name" value="SQUAMOSA PROMOTER-BINDING-LIKE PROTEIN 4"/>
    <property type="match status" value="1"/>
</dbReference>
<accession>A0A6A3AK35</accession>
<name>A0A6A3AK35_HIBSY</name>
<dbReference type="EMBL" id="VEPZ02001001">
    <property type="protein sequence ID" value="KAE8703269.1"/>
    <property type="molecule type" value="Genomic_DNA"/>
</dbReference>
<feature type="compositionally biased region" description="Acidic residues" evidence="5">
    <location>
        <begin position="7"/>
        <end position="26"/>
    </location>
</feature>
<dbReference type="AlphaFoldDB" id="A0A6A3AK35"/>
<reference evidence="7" key="1">
    <citation type="submission" date="2019-09" db="EMBL/GenBank/DDBJ databases">
        <title>Draft genome information of white flower Hibiscus syriacus.</title>
        <authorList>
            <person name="Kim Y.-M."/>
        </authorList>
    </citation>
    <scope>NUCLEOTIDE SEQUENCE [LARGE SCALE GENOMIC DNA]</scope>
    <source>
        <strain evidence="7">YM2019G1</strain>
    </source>
</reference>
<dbReference type="PANTHER" id="PTHR31251:SF226">
    <property type="entry name" value="SQUAMOSA PROMOTER-BINDING-LIKE PROTEIN 6"/>
    <property type="match status" value="1"/>
</dbReference>
<evidence type="ECO:0000256" key="2">
    <source>
        <dbReference type="ARBA" id="ARBA00022771"/>
    </source>
</evidence>
<evidence type="ECO:0000256" key="1">
    <source>
        <dbReference type="ARBA" id="ARBA00022723"/>
    </source>
</evidence>
<feature type="region of interest" description="Disordered" evidence="5">
    <location>
        <begin position="125"/>
        <end position="144"/>
    </location>
</feature>
<feature type="domain" description="SBP-type" evidence="6">
    <location>
        <begin position="55"/>
        <end position="132"/>
    </location>
</feature>
<dbReference type="PROSITE" id="PS51141">
    <property type="entry name" value="ZF_SBP"/>
    <property type="match status" value="1"/>
</dbReference>
<comment type="caution">
    <text evidence="7">The sequence shown here is derived from an EMBL/GenBank/DDBJ whole genome shotgun (WGS) entry which is preliminary data.</text>
</comment>
<proteinExistence type="predicted"/>
<dbReference type="InterPro" id="IPR004333">
    <property type="entry name" value="SBP_dom"/>
</dbReference>
<organism evidence="7 8">
    <name type="scientific">Hibiscus syriacus</name>
    <name type="common">Rose of Sharon</name>
    <dbReference type="NCBI Taxonomy" id="106335"/>
    <lineage>
        <taxon>Eukaryota</taxon>
        <taxon>Viridiplantae</taxon>
        <taxon>Streptophyta</taxon>
        <taxon>Embryophyta</taxon>
        <taxon>Tracheophyta</taxon>
        <taxon>Spermatophyta</taxon>
        <taxon>Magnoliopsida</taxon>
        <taxon>eudicotyledons</taxon>
        <taxon>Gunneridae</taxon>
        <taxon>Pentapetalae</taxon>
        <taxon>rosids</taxon>
        <taxon>malvids</taxon>
        <taxon>Malvales</taxon>
        <taxon>Malvaceae</taxon>
        <taxon>Malvoideae</taxon>
        <taxon>Hibiscus</taxon>
    </lineage>
</organism>
<dbReference type="GO" id="GO:0005634">
    <property type="term" value="C:nucleus"/>
    <property type="evidence" value="ECO:0007669"/>
    <property type="project" value="InterPro"/>
</dbReference>
<keyword evidence="3" id="KW-0862">Zinc</keyword>
<dbReference type="Gene3D" id="4.10.1100.10">
    <property type="entry name" value="Transcription factor, SBP-box domain"/>
    <property type="match status" value="1"/>
</dbReference>
<protein>
    <submittedName>
        <fullName evidence="7">Squamosa promoter-binding protein 1</fullName>
    </submittedName>
</protein>
<dbReference type="InterPro" id="IPR036893">
    <property type="entry name" value="SBP_sf"/>
</dbReference>
<evidence type="ECO:0000259" key="6">
    <source>
        <dbReference type="PROSITE" id="PS51141"/>
    </source>
</evidence>
<feature type="region of interest" description="Disordered" evidence="5">
    <location>
        <begin position="1"/>
        <end position="56"/>
    </location>
</feature>
<dbReference type="InterPro" id="IPR044817">
    <property type="entry name" value="SBP-like"/>
</dbReference>
<gene>
    <name evidence="7" type="ORF">F3Y22_tig00110472pilonHSYRG00185</name>
</gene>
<sequence>MNRDFMAEDVDNDMYEGEEGVEEEGDVGYHGFPEDEKKKKSSGRTGSGGGGWVSSPSCQVENCGVELSAAKRYHRRHKVCEVHAKVPVVVVSGIRQGSASNAAGSMSYQSLTKQKGAAGVGWPYTMKGVGRPQPNHLQKEPEFQ</sequence>
<dbReference type="Pfam" id="PF03110">
    <property type="entry name" value="SBP"/>
    <property type="match status" value="1"/>
</dbReference>
<evidence type="ECO:0000256" key="5">
    <source>
        <dbReference type="SAM" id="MobiDB-lite"/>
    </source>
</evidence>
<evidence type="ECO:0000313" key="7">
    <source>
        <dbReference type="EMBL" id="KAE8703269.1"/>
    </source>
</evidence>
<dbReference type="GO" id="GO:0008270">
    <property type="term" value="F:zinc ion binding"/>
    <property type="evidence" value="ECO:0007669"/>
    <property type="project" value="UniProtKB-KW"/>
</dbReference>
<dbReference type="GO" id="GO:0003677">
    <property type="term" value="F:DNA binding"/>
    <property type="evidence" value="ECO:0007669"/>
    <property type="project" value="InterPro"/>
</dbReference>
<evidence type="ECO:0000256" key="4">
    <source>
        <dbReference type="PROSITE-ProRule" id="PRU00470"/>
    </source>
</evidence>
<keyword evidence="8" id="KW-1185">Reference proteome</keyword>
<evidence type="ECO:0000313" key="8">
    <source>
        <dbReference type="Proteomes" id="UP000436088"/>
    </source>
</evidence>
<keyword evidence="1" id="KW-0479">Metal-binding</keyword>
<dbReference type="Proteomes" id="UP000436088">
    <property type="component" value="Unassembled WGS sequence"/>
</dbReference>
<evidence type="ECO:0000256" key="3">
    <source>
        <dbReference type="ARBA" id="ARBA00022833"/>
    </source>
</evidence>
<keyword evidence="2 4" id="KW-0863">Zinc-finger</keyword>
<dbReference type="SUPFAM" id="SSF103612">
    <property type="entry name" value="SBT domain"/>
    <property type="match status" value="1"/>
</dbReference>